<sequence length="209" mass="22468">MEHYITVAGIGPGSPDYLLPAAKKAIEDATVLVGSRRALTAYCREDQKSYAIGGDINAVLAYIEETIAAEAVVVMVSGDPGFYSLLAALKEKFGSTKLKVIPGISSVQLAFARIGDFWHGAILLSMHGRRADDAALVYQPQKKLGFLTDGKHNPAFIANLLIEQGWPAAARSWLCENLSYENETIAALSLGEVSKVSGFHHCVMVVSDE</sequence>
<dbReference type="Pfam" id="PF00590">
    <property type="entry name" value="TP_methylase"/>
    <property type="match status" value="1"/>
</dbReference>
<reference evidence="7 8" key="1">
    <citation type="submission" date="2019-03" db="EMBL/GenBank/DDBJ databases">
        <title>Genomic Encyclopedia of Type Strains, Phase IV (KMG-IV): sequencing the most valuable type-strain genomes for metagenomic binning, comparative biology and taxonomic classification.</title>
        <authorList>
            <person name="Goeker M."/>
        </authorList>
    </citation>
    <scope>NUCLEOTIDE SEQUENCE [LARGE SCALE GENOMIC DNA]</scope>
    <source>
        <strain evidence="7 8">DSM 15969</strain>
    </source>
</reference>
<evidence type="ECO:0000256" key="3">
    <source>
        <dbReference type="ARBA" id="ARBA00022603"/>
    </source>
</evidence>
<evidence type="ECO:0000313" key="7">
    <source>
        <dbReference type="EMBL" id="TCL35075.1"/>
    </source>
</evidence>
<keyword evidence="3 7" id="KW-0489">Methyltransferase</keyword>
<dbReference type="Gene3D" id="3.40.1010.10">
    <property type="entry name" value="Cobalt-precorrin-4 Transmethylase, Domain 1"/>
    <property type="match status" value="1"/>
</dbReference>
<dbReference type="UniPathway" id="UPA00148"/>
<keyword evidence="8" id="KW-1185">Reference proteome</keyword>
<gene>
    <name evidence="7" type="ORF">EV210_11493</name>
</gene>
<dbReference type="NCBIfam" id="TIGR02467">
    <property type="entry name" value="CbiE"/>
    <property type="match status" value="1"/>
</dbReference>
<dbReference type="GO" id="GO:0009236">
    <property type="term" value="P:cobalamin biosynthetic process"/>
    <property type="evidence" value="ECO:0007669"/>
    <property type="project" value="UniProtKB-UniPathway"/>
</dbReference>
<keyword evidence="4 7" id="KW-0808">Transferase</keyword>
<accession>A0A4R1PTG2</accession>
<keyword evidence="5" id="KW-0949">S-adenosyl-L-methionine</keyword>
<evidence type="ECO:0000256" key="5">
    <source>
        <dbReference type="ARBA" id="ARBA00022691"/>
    </source>
</evidence>
<dbReference type="GO" id="GO:0008276">
    <property type="term" value="F:protein methyltransferase activity"/>
    <property type="evidence" value="ECO:0007669"/>
    <property type="project" value="InterPro"/>
</dbReference>
<evidence type="ECO:0000256" key="2">
    <source>
        <dbReference type="ARBA" id="ARBA00022573"/>
    </source>
</evidence>
<keyword evidence="2" id="KW-0169">Cobalamin biosynthesis</keyword>
<dbReference type="InterPro" id="IPR014777">
    <property type="entry name" value="4pyrrole_Mease_sub1"/>
</dbReference>
<protein>
    <submittedName>
        <fullName evidence="7">Precorrin-6Y C5,15-methyltransferase (Decarboxylating)</fullName>
    </submittedName>
</protein>
<dbReference type="InterPro" id="IPR050714">
    <property type="entry name" value="Cobalamin_biosynth_MTase"/>
</dbReference>
<evidence type="ECO:0000256" key="4">
    <source>
        <dbReference type="ARBA" id="ARBA00022679"/>
    </source>
</evidence>
<dbReference type="EMBL" id="SLUI01000014">
    <property type="protein sequence ID" value="TCL35075.1"/>
    <property type="molecule type" value="Genomic_DNA"/>
</dbReference>
<proteinExistence type="predicted"/>
<dbReference type="SUPFAM" id="SSF53790">
    <property type="entry name" value="Tetrapyrrole methylase"/>
    <property type="match status" value="1"/>
</dbReference>
<comment type="caution">
    <text evidence="7">The sequence shown here is derived from an EMBL/GenBank/DDBJ whole genome shotgun (WGS) entry which is preliminary data.</text>
</comment>
<dbReference type="AlphaFoldDB" id="A0A4R1PTG2"/>
<organism evidence="7 8">
    <name type="scientific">Anaerospora hongkongensis</name>
    <dbReference type="NCBI Taxonomy" id="244830"/>
    <lineage>
        <taxon>Bacteria</taxon>
        <taxon>Bacillati</taxon>
        <taxon>Bacillota</taxon>
        <taxon>Negativicutes</taxon>
        <taxon>Selenomonadales</taxon>
        <taxon>Sporomusaceae</taxon>
        <taxon>Anaerospora</taxon>
    </lineage>
</organism>
<evidence type="ECO:0000256" key="1">
    <source>
        <dbReference type="ARBA" id="ARBA00004953"/>
    </source>
</evidence>
<dbReference type="InterPro" id="IPR000878">
    <property type="entry name" value="4pyrrol_Mease"/>
</dbReference>
<dbReference type="RefSeq" id="WP_132082783.1">
    <property type="nucleotide sequence ID" value="NZ_SLUI01000014.1"/>
</dbReference>
<dbReference type="CDD" id="cd11644">
    <property type="entry name" value="Precorrin-6Y-MT"/>
    <property type="match status" value="1"/>
</dbReference>
<dbReference type="Proteomes" id="UP000295063">
    <property type="component" value="Unassembled WGS sequence"/>
</dbReference>
<feature type="domain" description="Tetrapyrrole methylase" evidence="6">
    <location>
        <begin position="5"/>
        <end position="193"/>
    </location>
</feature>
<dbReference type="InterPro" id="IPR012818">
    <property type="entry name" value="CbiE"/>
</dbReference>
<dbReference type="PANTHER" id="PTHR43182">
    <property type="entry name" value="COBALT-PRECORRIN-6B C(15)-METHYLTRANSFERASE (DECARBOXYLATING)"/>
    <property type="match status" value="1"/>
</dbReference>
<dbReference type="InterPro" id="IPR035996">
    <property type="entry name" value="4pyrrol_Methylase_sf"/>
</dbReference>
<name>A0A4R1PTG2_9FIRM</name>
<dbReference type="PANTHER" id="PTHR43182:SF1">
    <property type="entry name" value="COBALT-PRECORRIN-7 C(5)-METHYLTRANSFERASE"/>
    <property type="match status" value="1"/>
</dbReference>
<evidence type="ECO:0000313" key="8">
    <source>
        <dbReference type="Proteomes" id="UP000295063"/>
    </source>
</evidence>
<dbReference type="Gene3D" id="3.30.950.10">
    <property type="entry name" value="Methyltransferase, Cobalt-precorrin-4 Transmethylase, Domain 2"/>
    <property type="match status" value="1"/>
</dbReference>
<comment type="pathway">
    <text evidence="1">Cofactor biosynthesis; adenosylcobalamin biosynthesis.</text>
</comment>
<dbReference type="OrthoDB" id="9780707at2"/>
<evidence type="ECO:0000259" key="6">
    <source>
        <dbReference type="Pfam" id="PF00590"/>
    </source>
</evidence>
<dbReference type="InterPro" id="IPR014776">
    <property type="entry name" value="4pyrrole_Mease_sub2"/>
</dbReference>
<dbReference type="GO" id="GO:0032259">
    <property type="term" value="P:methylation"/>
    <property type="evidence" value="ECO:0007669"/>
    <property type="project" value="UniProtKB-KW"/>
</dbReference>